<evidence type="ECO:0000313" key="7">
    <source>
        <dbReference type="EMBL" id="KQB33818.1"/>
    </source>
</evidence>
<dbReference type="PATRIC" id="fig|507754.4.peg.116"/>
<dbReference type="RefSeq" id="WP_054964356.1">
    <property type="nucleotide sequence ID" value="NZ_LJCQ01000291.1"/>
</dbReference>
<accession>A0A0P9D9G7</accession>
<dbReference type="CDD" id="cd06558">
    <property type="entry name" value="crotonase-like"/>
    <property type="match status" value="1"/>
</dbReference>
<evidence type="ECO:0000256" key="3">
    <source>
        <dbReference type="ARBA" id="ARBA00023098"/>
    </source>
</evidence>
<dbReference type="PANTHER" id="PTHR43602:SF1">
    <property type="entry name" value="ENOYL-COA HYDRATASE DOMAIN-CONTAINING PROTEIN 3, MITOCHONDRIAL"/>
    <property type="match status" value="1"/>
</dbReference>
<dbReference type="InterPro" id="IPR014748">
    <property type="entry name" value="Enoyl-CoA_hydra_C"/>
</dbReference>
<dbReference type="SUPFAM" id="SSF52096">
    <property type="entry name" value="ClpP/crotonase"/>
    <property type="match status" value="1"/>
</dbReference>
<evidence type="ECO:0000256" key="4">
    <source>
        <dbReference type="ARBA" id="ARBA00037410"/>
    </source>
</evidence>
<reference evidence="6 9" key="1">
    <citation type="submission" date="2015-09" db="EMBL/GenBank/DDBJ databases">
        <title>Draft genome sequence of Acidiplasma aeolicum DSM 18409.</title>
        <authorList>
            <person name="Hemp J."/>
        </authorList>
    </citation>
    <scope>NUCLEOTIDE SEQUENCE [LARGE SCALE GENOMIC DNA]</scope>
    <source>
        <strain evidence="6 9">V</strain>
    </source>
</reference>
<dbReference type="Gene3D" id="3.90.226.10">
    <property type="entry name" value="2-enoyl-CoA Hydratase, Chain A, domain 1"/>
    <property type="match status" value="1"/>
</dbReference>
<dbReference type="EMBL" id="LKBG01000275">
    <property type="protein sequence ID" value="KQB33818.1"/>
    <property type="molecule type" value="Genomic_DNA"/>
</dbReference>
<dbReference type="AlphaFoldDB" id="A0A0P9D9G7"/>
<protein>
    <recommendedName>
        <fullName evidence="5">Enoyl-CoA hydratase domain-containing protein 3, mitochondrial</fullName>
    </recommendedName>
</protein>
<evidence type="ECO:0000313" key="8">
    <source>
        <dbReference type="Proteomes" id="UP000050320"/>
    </source>
</evidence>
<gene>
    <name evidence="7" type="ORF">AOG54_01685</name>
    <name evidence="6" type="ORF">SE19_06750</name>
</gene>
<comment type="caution">
    <text evidence="6">The sequence shown here is derived from an EMBL/GenBank/DDBJ whole genome shotgun (WGS) entry which is preliminary data.</text>
</comment>
<sequence>MEATEGKIEVKMEDDIEIINIENEGKRNALSKNVLILLYNELNNVSKNKNIKVIIIRSNGPVFSSGHDLNEILADTGEVMDLFNVCGNMMKLIRKIPQIVIASVQGIATAAGCQLVAACDLAICSESAKFATPGIQEGLFCSTPSVYTTRNIPLKKATELLFTANYLSSEEALMYGLVNRIAKDEDLYKETIKFAKEITRFDFNVIALGKNELYKQLEMNAENALDFATNVIVYNSTMKEAKEGINNFLHRRKKENHI</sequence>
<keyword evidence="2" id="KW-0809">Transit peptide</keyword>
<keyword evidence="8" id="KW-1185">Reference proteome</keyword>
<name>A0A0P9D9G7_9ARCH</name>
<comment type="function">
    <text evidence="4">May play a role in fatty acid biosynthesis and insulin sensitivity.</text>
</comment>
<dbReference type="GO" id="GO:0016836">
    <property type="term" value="F:hydro-lyase activity"/>
    <property type="evidence" value="ECO:0007669"/>
    <property type="project" value="TreeGrafter"/>
</dbReference>
<dbReference type="InterPro" id="IPR001753">
    <property type="entry name" value="Enoyl-CoA_hydra/iso"/>
</dbReference>
<dbReference type="PANTHER" id="PTHR43602">
    <property type="match status" value="1"/>
</dbReference>
<evidence type="ECO:0000313" key="6">
    <source>
        <dbReference type="EMBL" id="KPV46146.1"/>
    </source>
</evidence>
<dbReference type="EMBL" id="LJCQ01000291">
    <property type="protein sequence ID" value="KPV46146.1"/>
    <property type="molecule type" value="Genomic_DNA"/>
</dbReference>
<evidence type="ECO:0000256" key="5">
    <source>
        <dbReference type="ARBA" id="ARBA00040545"/>
    </source>
</evidence>
<dbReference type="Proteomes" id="UP000050320">
    <property type="component" value="Unassembled WGS sequence"/>
</dbReference>
<proteinExistence type="predicted"/>
<evidence type="ECO:0000313" key="9">
    <source>
        <dbReference type="Proteomes" id="UP000050515"/>
    </source>
</evidence>
<keyword evidence="3" id="KW-0443">Lipid metabolism</keyword>
<dbReference type="InterPro" id="IPR029045">
    <property type="entry name" value="ClpP/crotonase-like_dom_sf"/>
</dbReference>
<organism evidence="6 9">
    <name type="scientific">Acidiplasma aeolicum</name>
    <dbReference type="NCBI Taxonomy" id="507754"/>
    <lineage>
        <taxon>Archaea</taxon>
        <taxon>Methanobacteriati</taxon>
        <taxon>Thermoplasmatota</taxon>
        <taxon>Thermoplasmata</taxon>
        <taxon>Thermoplasmatales</taxon>
        <taxon>Ferroplasmaceae</taxon>
        <taxon>Acidiplasma</taxon>
    </lineage>
</organism>
<dbReference type="Proteomes" id="UP000050515">
    <property type="component" value="Unassembled WGS sequence"/>
</dbReference>
<dbReference type="Pfam" id="PF00378">
    <property type="entry name" value="ECH_1"/>
    <property type="match status" value="1"/>
</dbReference>
<dbReference type="Gene3D" id="1.10.12.10">
    <property type="entry name" value="Lyase 2-enoyl-coa Hydratase, Chain A, domain 2"/>
    <property type="match status" value="1"/>
</dbReference>
<dbReference type="InterPro" id="IPR052377">
    <property type="entry name" value="Mitochondrial_ECH-domain"/>
</dbReference>
<keyword evidence="1" id="KW-0276">Fatty acid metabolism</keyword>
<evidence type="ECO:0000256" key="2">
    <source>
        <dbReference type="ARBA" id="ARBA00022946"/>
    </source>
</evidence>
<evidence type="ECO:0000256" key="1">
    <source>
        <dbReference type="ARBA" id="ARBA00022832"/>
    </source>
</evidence>
<reference evidence="7 8" key="2">
    <citation type="submission" date="2015-09" db="EMBL/GenBank/DDBJ databases">
        <title>Heavy metals and arsenic resistance mechanisms in polyextremophilic archaea of the family Ferroplasmaceae.</title>
        <authorList>
            <person name="Bulaev A.G."/>
            <person name="Kanygina A.V."/>
        </authorList>
    </citation>
    <scope>NUCLEOTIDE SEQUENCE [LARGE SCALE GENOMIC DNA]</scope>
    <source>
        <strain evidence="7 8">VT</strain>
    </source>
</reference>
<dbReference type="OrthoDB" id="27846at2157"/>
<dbReference type="GO" id="GO:0006631">
    <property type="term" value="P:fatty acid metabolic process"/>
    <property type="evidence" value="ECO:0007669"/>
    <property type="project" value="UniProtKB-KW"/>
</dbReference>